<dbReference type="Gene3D" id="3.90.550.10">
    <property type="entry name" value="Spore Coat Polysaccharide Biosynthesis Protein SpsA, Chain A"/>
    <property type="match status" value="2"/>
</dbReference>
<dbReference type="CDD" id="cd00761">
    <property type="entry name" value="Glyco_tranf_GTA_type"/>
    <property type="match status" value="1"/>
</dbReference>
<evidence type="ECO:0000313" key="2">
    <source>
        <dbReference type="EMBL" id="MFD2159523.1"/>
    </source>
</evidence>
<gene>
    <name evidence="2" type="ORF">ACFSW8_11480</name>
</gene>
<evidence type="ECO:0000259" key="1">
    <source>
        <dbReference type="Pfam" id="PF00535"/>
    </source>
</evidence>
<dbReference type="SUPFAM" id="SSF53448">
    <property type="entry name" value="Nucleotide-diphospho-sugar transferases"/>
    <property type="match status" value="2"/>
</dbReference>
<feature type="domain" description="Glycosyltransferase 2-like" evidence="1">
    <location>
        <begin position="38"/>
        <end position="201"/>
    </location>
</feature>
<dbReference type="Pfam" id="PF00535">
    <property type="entry name" value="Glycos_transf_2"/>
    <property type="match status" value="2"/>
</dbReference>
<comment type="caution">
    <text evidence="2">The sequence shown here is derived from an EMBL/GenBank/DDBJ whole genome shotgun (WGS) entry which is preliminary data.</text>
</comment>
<organism evidence="2 3">
    <name type="scientific">Rubritalea tangerina</name>
    <dbReference type="NCBI Taxonomy" id="430798"/>
    <lineage>
        <taxon>Bacteria</taxon>
        <taxon>Pseudomonadati</taxon>
        <taxon>Verrucomicrobiota</taxon>
        <taxon>Verrucomicrobiia</taxon>
        <taxon>Verrucomicrobiales</taxon>
        <taxon>Rubritaleaceae</taxon>
        <taxon>Rubritalea</taxon>
    </lineage>
</organism>
<dbReference type="InterPro" id="IPR001173">
    <property type="entry name" value="Glyco_trans_2-like"/>
</dbReference>
<dbReference type="RefSeq" id="WP_377086286.1">
    <property type="nucleotide sequence ID" value="NZ_JBHSJL010000014.1"/>
</dbReference>
<reference evidence="3" key="1">
    <citation type="journal article" date="2019" name="Int. J. Syst. Evol. Microbiol.">
        <title>The Global Catalogue of Microorganisms (GCM) 10K type strain sequencing project: providing services to taxonomists for standard genome sequencing and annotation.</title>
        <authorList>
            <consortium name="The Broad Institute Genomics Platform"/>
            <consortium name="The Broad Institute Genome Sequencing Center for Infectious Disease"/>
            <person name="Wu L."/>
            <person name="Ma J."/>
        </authorList>
    </citation>
    <scope>NUCLEOTIDE SEQUENCE [LARGE SCALE GENOMIC DNA]</scope>
    <source>
        <strain evidence="3">CCUG 57942</strain>
    </source>
</reference>
<dbReference type="EMBL" id="JBHUJB010000046">
    <property type="protein sequence ID" value="MFD2159523.1"/>
    <property type="molecule type" value="Genomic_DNA"/>
</dbReference>
<protein>
    <submittedName>
        <fullName evidence="2">Glycosyltransferase family 2 protein</fullName>
    </submittedName>
</protein>
<dbReference type="InterPro" id="IPR029044">
    <property type="entry name" value="Nucleotide-diphossugar_trans"/>
</dbReference>
<dbReference type="PANTHER" id="PTHR22916:SF3">
    <property type="entry name" value="UDP-GLCNAC:BETAGAL BETA-1,3-N-ACETYLGLUCOSAMINYLTRANSFERASE-LIKE PROTEIN 1"/>
    <property type="match status" value="1"/>
</dbReference>
<dbReference type="PANTHER" id="PTHR22916">
    <property type="entry name" value="GLYCOSYLTRANSFERASE"/>
    <property type="match status" value="1"/>
</dbReference>
<sequence>MEERRNNFDMKLSTEEVRGECLPLKDQDWAEDVKPLVSILCPAYNHVDYIEECLDSLLSQETNFPVEIIVRDDASTDGTAEIVEQYGKLYPKIIRTILEPENFYAQGVRATPILAEASLGEFCAMCECDDYWVATDKLQLQVELLIDNPECYMAAAQTIIKFDDGRVDELCKGKPQKLLSFYDLLDDCYLHTSTYLMRSFKQVLREWSDKLYLSDTTLRYIYSDLGPVVFLPKIVSVYRYSGKGIWSSLTQIEQVNIEIDLHQRFFEHFKVKYRNFFAKKLLDLYHWKNTLLPLGEEDNAYIDKLGVNEGALVSVCLPAYNHAPYVEQAIRSICSQTHFSIELIVVDDGSTDATASVIEGLRSTCVAHCRRFEFIQQKNQGVVSALNRAIESSHGEYIYIIASDDVVEPHAIATLCSFLDVHRDYALAVGDNAFIDDSGAECFWNGDCQNVHSREEATYTSFGDFLRQNRPDVNFLGDEFGQYPLLLKGNHVPNGYLLRRDAVVEVGGYDAGLQLEDYNLMLKLSKKWKFKYLDEVLFRYRWHGANTAKDRVKMIRSTMDVLANERSYCRYRLKLRITLTIELLKWKIEITDEGKVLDQLKLRMERWSRVYDYLWPSDNSG</sequence>
<keyword evidence="3" id="KW-1185">Reference proteome</keyword>
<evidence type="ECO:0000313" key="3">
    <source>
        <dbReference type="Proteomes" id="UP001597389"/>
    </source>
</evidence>
<proteinExistence type="predicted"/>
<name>A0ABW4ZBY5_9BACT</name>
<dbReference type="Proteomes" id="UP001597389">
    <property type="component" value="Unassembled WGS sequence"/>
</dbReference>
<accession>A0ABW4ZBY5</accession>
<feature type="domain" description="Glycosyltransferase 2-like" evidence="1">
    <location>
        <begin position="314"/>
        <end position="429"/>
    </location>
</feature>